<reference evidence="1" key="1">
    <citation type="journal article" date="2021" name="Open Biol.">
        <title>Shared evolutionary footprints suggest mitochondrial oxidative damage underlies multiple complex I losses in fungi.</title>
        <authorList>
            <person name="Schikora-Tamarit M.A."/>
            <person name="Marcet-Houben M."/>
            <person name="Nosek J."/>
            <person name="Gabaldon T."/>
        </authorList>
    </citation>
    <scope>NUCLEOTIDE SEQUENCE</scope>
    <source>
        <strain evidence="1">CBS6075</strain>
    </source>
</reference>
<dbReference type="GeneID" id="70233234"/>
<protein>
    <submittedName>
        <fullName evidence="1">Uncharacterized protein</fullName>
    </submittedName>
</protein>
<sequence>MPRNHASWRRYPHRGANLHVSHIDLYAGPIGGRLASHRSIPVVMEWLANSLLYGRSKLAKMSVSNEYSTLVLVILKWFRVSSNCAVRAANSSNVGGVFHASKASCFGTVFWMSLTRLSDGSRLYIGARRFRRYGADCWAVGALVSYGANPIGLPFWSRSASAIK</sequence>
<comment type="caution">
    <text evidence="1">The sequence shown here is derived from an EMBL/GenBank/DDBJ whole genome shotgun (WGS) entry which is preliminary data.</text>
</comment>
<dbReference type="Proteomes" id="UP000769157">
    <property type="component" value="Unassembled WGS sequence"/>
</dbReference>
<evidence type="ECO:0000313" key="2">
    <source>
        <dbReference type="Proteomes" id="UP000769157"/>
    </source>
</evidence>
<dbReference type="AlphaFoldDB" id="A0A9P8PFT0"/>
<proteinExistence type="predicted"/>
<dbReference type="EMBL" id="JAEUBE010000087">
    <property type="protein sequence ID" value="KAH3670750.1"/>
    <property type="molecule type" value="Genomic_DNA"/>
</dbReference>
<evidence type="ECO:0000313" key="1">
    <source>
        <dbReference type="EMBL" id="KAH3670750.1"/>
    </source>
</evidence>
<dbReference type="RefSeq" id="XP_046064175.1">
    <property type="nucleotide sequence ID" value="XM_046202008.1"/>
</dbReference>
<keyword evidence="2" id="KW-1185">Reference proteome</keyword>
<accession>A0A9P8PFT0</accession>
<organism evidence="1 2">
    <name type="scientific">Ogataea philodendri</name>
    <dbReference type="NCBI Taxonomy" id="1378263"/>
    <lineage>
        <taxon>Eukaryota</taxon>
        <taxon>Fungi</taxon>
        <taxon>Dikarya</taxon>
        <taxon>Ascomycota</taxon>
        <taxon>Saccharomycotina</taxon>
        <taxon>Pichiomycetes</taxon>
        <taxon>Pichiales</taxon>
        <taxon>Pichiaceae</taxon>
        <taxon>Ogataea</taxon>
    </lineage>
</organism>
<name>A0A9P8PFT0_9ASCO</name>
<gene>
    <name evidence="1" type="ORF">OGAPHI_001266</name>
</gene>
<reference evidence="1" key="2">
    <citation type="submission" date="2021-01" db="EMBL/GenBank/DDBJ databases">
        <authorList>
            <person name="Schikora-Tamarit M.A."/>
        </authorList>
    </citation>
    <scope>NUCLEOTIDE SEQUENCE</scope>
    <source>
        <strain evidence="1">CBS6075</strain>
    </source>
</reference>